<feature type="region of interest" description="Disordered" evidence="1">
    <location>
        <begin position="667"/>
        <end position="691"/>
    </location>
</feature>
<name>A0A9W8JWE2_9AGAR</name>
<dbReference type="InterPro" id="IPR032675">
    <property type="entry name" value="LRR_dom_sf"/>
</dbReference>
<evidence type="ECO:0000313" key="3">
    <source>
        <dbReference type="EMBL" id="KAJ3491008.1"/>
    </source>
</evidence>
<feature type="compositionally biased region" description="Polar residues" evidence="1">
    <location>
        <begin position="675"/>
        <end position="685"/>
    </location>
</feature>
<dbReference type="Gene3D" id="3.80.10.10">
    <property type="entry name" value="Ribonuclease Inhibitor"/>
    <property type="match status" value="1"/>
</dbReference>
<sequence>MAQLASFSPTPPSPPFPLAPLSFSSVYPSYTTTSSFPLFALPADIWPLVMRYLSTTDLRSLAHVDRDCRKLAELRVWRDLKADFGRGSYGVLGSLTKDEARERARCVRQVYVGPPSEPPYTIRERGGLINTETQPTIKPQNPKKYLARLLHTIEHCLPHLYVMEWNLPGPLTPAIVHAMRASGVRHLRVCNAVFGEDFLLPASSEEEREGTKEKEKGGEGGGQVGARVARDRGMEHVRLGGHLLGPVLLPPSSEDPDDENDNADTLPDFPNLRTLVLDRASPDPTTLLHNLLGEKTRISTLALDSAMPATASFLLTRGYVSSLKAFAWANTRAVEGSERDVIKFLEENDHLETFEMTSGVDAEWVEGALLPLLGSFESLTALKLVFSGSSIPESSLASLASLTSLQTLHISAGPNHPSTPTWHPSHSSLLALLAPLKCLRRLAFTRDTNAVTAHPLAPRREGGGGYYRKVRGCASTSGWTTAAPVSVLVLRLVSPRAREADGATAGVHVQPAEESHERRRIREAQDELATLAWERWHAAQMRRVVQSYAEAFEWLEWCFVGQLGFGVEGVYEKGTRKERKVYPESEDEEERRDPCGTTVERRMGVACREMWSPCHTRALHSNVCIHLFQHPKALTKRTQTDACTHVKHVPPPLFCAVQLRVEGREGSGWNELSHRPTSTISASRTAEQRGRHLRGEACGRVLGRGLRKGQYDSMKRDRPLLTFHLAPVVRPPLLTTEDVDGG</sequence>
<feature type="region of interest" description="Disordered" evidence="1">
    <location>
        <begin position="204"/>
        <end position="225"/>
    </location>
</feature>
<feature type="domain" description="F-box" evidence="2">
    <location>
        <begin position="35"/>
        <end position="80"/>
    </location>
</feature>
<evidence type="ECO:0000259" key="2">
    <source>
        <dbReference type="PROSITE" id="PS50181"/>
    </source>
</evidence>
<dbReference type="PROSITE" id="PS50181">
    <property type="entry name" value="FBOX"/>
    <property type="match status" value="1"/>
</dbReference>
<reference evidence="3" key="1">
    <citation type="submission" date="2022-07" db="EMBL/GenBank/DDBJ databases">
        <title>Genome Sequence of Agrocybe chaxingu.</title>
        <authorList>
            <person name="Buettner E."/>
        </authorList>
    </citation>
    <scope>NUCLEOTIDE SEQUENCE</scope>
    <source>
        <strain evidence="3">MP-N11</strain>
    </source>
</reference>
<accession>A0A9W8JWE2</accession>
<dbReference type="EMBL" id="JANKHO010002578">
    <property type="protein sequence ID" value="KAJ3491008.1"/>
    <property type="molecule type" value="Genomic_DNA"/>
</dbReference>
<evidence type="ECO:0000313" key="4">
    <source>
        <dbReference type="Proteomes" id="UP001148786"/>
    </source>
</evidence>
<dbReference type="AlphaFoldDB" id="A0A9W8JWE2"/>
<feature type="region of interest" description="Disordered" evidence="1">
    <location>
        <begin position="245"/>
        <end position="268"/>
    </location>
</feature>
<dbReference type="InterPro" id="IPR001810">
    <property type="entry name" value="F-box_dom"/>
</dbReference>
<organism evidence="3 4">
    <name type="scientific">Agrocybe chaxingu</name>
    <dbReference type="NCBI Taxonomy" id="84603"/>
    <lineage>
        <taxon>Eukaryota</taxon>
        <taxon>Fungi</taxon>
        <taxon>Dikarya</taxon>
        <taxon>Basidiomycota</taxon>
        <taxon>Agaricomycotina</taxon>
        <taxon>Agaricomycetes</taxon>
        <taxon>Agaricomycetidae</taxon>
        <taxon>Agaricales</taxon>
        <taxon>Agaricineae</taxon>
        <taxon>Strophariaceae</taxon>
        <taxon>Agrocybe</taxon>
    </lineage>
</organism>
<proteinExistence type="predicted"/>
<comment type="caution">
    <text evidence="3">The sequence shown here is derived from an EMBL/GenBank/DDBJ whole genome shotgun (WGS) entry which is preliminary data.</text>
</comment>
<feature type="region of interest" description="Disordered" evidence="1">
    <location>
        <begin position="576"/>
        <end position="595"/>
    </location>
</feature>
<evidence type="ECO:0000256" key="1">
    <source>
        <dbReference type="SAM" id="MobiDB-lite"/>
    </source>
</evidence>
<dbReference type="Proteomes" id="UP001148786">
    <property type="component" value="Unassembled WGS sequence"/>
</dbReference>
<feature type="compositionally biased region" description="Basic and acidic residues" evidence="1">
    <location>
        <begin position="209"/>
        <end position="218"/>
    </location>
</feature>
<protein>
    <recommendedName>
        <fullName evidence="2">F-box domain-containing protein</fullName>
    </recommendedName>
</protein>
<gene>
    <name evidence="3" type="ORF">NLJ89_g11385</name>
</gene>
<keyword evidence="4" id="KW-1185">Reference proteome</keyword>
<dbReference type="OrthoDB" id="3257981at2759"/>